<dbReference type="Proteomes" id="UP000325243">
    <property type="component" value="Unassembled WGS sequence"/>
</dbReference>
<accession>A0A5S4VGL9</accession>
<keyword evidence="3" id="KW-1185">Reference proteome</keyword>
<comment type="caution">
    <text evidence="2">The sequence shown here is derived from an EMBL/GenBank/DDBJ whole genome shotgun (WGS) entry which is preliminary data.</text>
</comment>
<proteinExistence type="predicted"/>
<name>A0A5S4VGL9_9MICO</name>
<gene>
    <name evidence="2" type="ORF">FYC51_05730</name>
</gene>
<organism evidence="2 3">
    <name type="scientific">Agromyces mariniharenae</name>
    <dbReference type="NCBI Taxonomy" id="2604423"/>
    <lineage>
        <taxon>Bacteria</taxon>
        <taxon>Bacillati</taxon>
        <taxon>Actinomycetota</taxon>
        <taxon>Actinomycetes</taxon>
        <taxon>Micrococcales</taxon>
        <taxon>Microbacteriaceae</taxon>
        <taxon>Agromyces</taxon>
    </lineage>
</organism>
<evidence type="ECO:0000313" key="2">
    <source>
        <dbReference type="EMBL" id="TYL53195.1"/>
    </source>
</evidence>
<dbReference type="AlphaFoldDB" id="A0A5S4VGL9"/>
<reference evidence="2 3" key="1">
    <citation type="submission" date="2019-08" db="EMBL/GenBank/DDBJ databases">
        <authorList>
            <person name="Hu J."/>
        </authorList>
    </citation>
    <scope>NUCLEOTIDE SEQUENCE [LARGE SCALE GENOMIC DNA]</scope>
    <source>
        <strain evidence="2 3">NEAU-184</strain>
    </source>
</reference>
<evidence type="ECO:0000313" key="3">
    <source>
        <dbReference type="Proteomes" id="UP000325243"/>
    </source>
</evidence>
<sequence>MQRLIRKLRRDRGATAVVFAFLAIPILGGVALGVDVGALYFEKAQLQNGADAAALRVAMACADVEESAPDPCIPGSSSMNGMALTSAEANANDGAADAAVTFRTNRNEVTVTTTTRTDEGEDALRHPLASLIGIDPTTVNASATAEWGPVFSGKTLALTIDQCEFDQFGPESPTPLTAGSKVLLRYDENAQKSPGCQDARGGFGWLVSPDQNCLVELEIEDGAGIIEGVLDGTTGNNSKKSGCSETVLQDLIDAGEPVLVPIYYDLDGNGSGTDYRVKFFASILLLDFKISGSNKIENPDPSNGLGNDLCKGNCRGIYIQFVEWISVSDLDVTLGGSGPGGSAEAVRLIPSPRP</sequence>
<dbReference type="Pfam" id="PF13400">
    <property type="entry name" value="Tad"/>
    <property type="match status" value="1"/>
</dbReference>
<protein>
    <submittedName>
        <fullName evidence="2">Pilus assembly protein</fullName>
    </submittedName>
</protein>
<dbReference type="InterPro" id="IPR028087">
    <property type="entry name" value="Tad_N"/>
</dbReference>
<evidence type="ECO:0000259" key="1">
    <source>
        <dbReference type="Pfam" id="PF13400"/>
    </source>
</evidence>
<feature type="domain" description="Putative Flp pilus-assembly TadG-like N-terminal" evidence="1">
    <location>
        <begin position="13"/>
        <end position="60"/>
    </location>
</feature>
<dbReference type="EMBL" id="VSSB01000001">
    <property type="protein sequence ID" value="TYL53195.1"/>
    <property type="molecule type" value="Genomic_DNA"/>
</dbReference>